<name>A0A068VUT3_PROFF</name>
<dbReference type="GO" id="GO:0004368">
    <property type="term" value="F:glycerol-3-phosphate dehydrogenase (quinone) activity"/>
    <property type="evidence" value="ECO:0007669"/>
    <property type="project" value="UniProtKB-EC"/>
</dbReference>
<reference evidence="5" key="1">
    <citation type="submission" date="2014-08" db="EMBL/GenBank/DDBJ databases">
        <authorList>
            <person name="Falentin Helene"/>
        </authorList>
    </citation>
    <scope>NUCLEOTIDE SEQUENCE</scope>
</reference>
<keyword evidence="2" id="KW-0288">FMN</keyword>
<dbReference type="KEGG" id="pfre:RM25_0897"/>
<dbReference type="PIRSF" id="PIRSF000141">
    <property type="entry name" value="Anaerobic_G3P_dh"/>
    <property type="match status" value="1"/>
</dbReference>
<dbReference type="Gene3D" id="3.50.50.60">
    <property type="entry name" value="FAD/NAD(P)-binding domain"/>
    <property type="match status" value="2"/>
</dbReference>
<dbReference type="NCBIfam" id="TIGR03378">
    <property type="entry name" value="glycerol3P_GlpB"/>
    <property type="match status" value="1"/>
</dbReference>
<accession>A0A068VUT3</accession>
<evidence type="ECO:0000313" key="5">
    <source>
        <dbReference type="EMBL" id="CEP25830.1"/>
    </source>
</evidence>
<dbReference type="Pfam" id="PF00890">
    <property type="entry name" value="FAD_binding_2"/>
    <property type="match status" value="1"/>
</dbReference>
<dbReference type="SUPFAM" id="SSF51905">
    <property type="entry name" value="FAD/NAD(P)-binding domain"/>
    <property type="match status" value="1"/>
</dbReference>
<dbReference type="EMBL" id="LM676387">
    <property type="protein sequence ID" value="CEP25830.1"/>
    <property type="molecule type" value="Genomic_DNA"/>
</dbReference>
<dbReference type="NCBIfam" id="NF003724">
    <property type="entry name" value="PRK05329.2-3"/>
    <property type="match status" value="1"/>
</dbReference>
<dbReference type="InterPro" id="IPR036188">
    <property type="entry name" value="FAD/NAD-bd_sf"/>
</dbReference>
<keyword evidence="1" id="KW-0285">Flavoprotein</keyword>
<gene>
    <name evidence="5" type="primary">glpB</name>
    <name evidence="5" type="ORF">PFCIRM138_02595</name>
</gene>
<organism evidence="5">
    <name type="scientific">Propionibacterium freudenreichii subsp. freudenreichii</name>
    <dbReference type="NCBI Taxonomy" id="66712"/>
    <lineage>
        <taxon>Bacteria</taxon>
        <taxon>Bacillati</taxon>
        <taxon>Actinomycetota</taxon>
        <taxon>Actinomycetes</taxon>
        <taxon>Propionibacteriales</taxon>
        <taxon>Propionibacteriaceae</taxon>
        <taxon>Propionibacterium</taxon>
    </lineage>
</organism>
<evidence type="ECO:0000256" key="3">
    <source>
        <dbReference type="ARBA" id="ARBA00023002"/>
    </source>
</evidence>
<dbReference type="GO" id="GO:0009331">
    <property type="term" value="C:glycerol-3-phosphate dehydrogenase (FAD) complex"/>
    <property type="evidence" value="ECO:0007669"/>
    <property type="project" value="InterPro"/>
</dbReference>
<evidence type="ECO:0000256" key="2">
    <source>
        <dbReference type="ARBA" id="ARBA00022643"/>
    </source>
</evidence>
<dbReference type="RefSeq" id="WP_013161184.1">
    <property type="nucleotide sequence ID" value="NZ_CP010341.1"/>
</dbReference>
<dbReference type="GeneID" id="61222046"/>
<dbReference type="EC" id="1.1.5.3" evidence="5"/>
<dbReference type="PATRIC" id="fig|66712.6.peg.924"/>
<keyword evidence="3 5" id="KW-0560">Oxidoreductase</keyword>
<protein>
    <submittedName>
        <fullName evidence="5">Anaerobic glycerol-3-phosphate dehydrogenase subunit B</fullName>
        <ecNumber evidence="5">1.1.5.3</ecNumber>
    </submittedName>
</protein>
<sequence length="436" mass="45912">MRDVVVIGAGLSGLLAAIRLRRAGLAVTMVHKGRGGLQLGQGTIDLLGYRPDRVARPLDELDDFLAVQHRDNDITHPYAHIGVDAIREGAEYLAELLGEGFLMGDPAVNVALPTAIGALRPTALYQPSMAEGVISLDPATPGALHDGSKLVVVGIREFKDFTPELIAGNLERTELPAGGHLQARAAWVSFPARKGEVDSTGLNIARALDDPNRRGALVRQLKKLVEHGETIALPAVLGDEDPGAFADIRRQVGSPLFEIPVPPPSVPGMRLNDELIRHAKRERVEIILGSKVTGADATDGHLDAAVVGTSGHDTHLKARTFLLAAGGFESGTLELDSYQKLSETILGLPLAVPAGELINDTWAGQQPLFRAGVATNDDMVVVDPATGQPVHDNLWAAGGVLAGAQRWDEKTGDGIAVASAVRAADAIISNLAGGQR</sequence>
<dbReference type="InterPro" id="IPR009158">
    <property type="entry name" value="G3P_DH_GlpB_su"/>
</dbReference>
<proteinExistence type="predicted"/>
<evidence type="ECO:0000259" key="4">
    <source>
        <dbReference type="Pfam" id="PF00890"/>
    </source>
</evidence>
<feature type="domain" description="FAD-dependent oxidoreductase 2 FAD-binding" evidence="4">
    <location>
        <begin position="3"/>
        <end position="414"/>
    </location>
</feature>
<dbReference type="InterPro" id="IPR003953">
    <property type="entry name" value="FAD-dep_OxRdtase_2_FAD-bd"/>
</dbReference>
<evidence type="ECO:0000256" key="1">
    <source>
        <dbReference type="ARBA" id="ARBA00022630"/>
    </source>
</evidence>
<dbReference type="AlphaFoldDB" id="A0A068VUT3"/>